<keyword evidence="7 11" id="KW-0915">Sodium</keyword>
<dbReference type="Pfam" id="PF06965">
    <property type="entry name" value="Na_H_antiport_1"/>
    <property type="match status" value="1"/>
</dbReference>
<evidence type="ECO:0000256" key="10">
    <source>
        <dbReference type="ARBA" id="ARBA00023201"/>
    </source>
</evidence>
<dbReference type="HAMAP" id="MF_01844">
    <property type="entry name" value="NhaA"/>
    <property type="match status" value="1"/>
</dbReference>
<evidence type="ECO:0000256" key="7">
    <source>
        <dbReference type="ARBA" id="ARBA00023053"/>
    </source>
</evidence>
<dbReference type="PANTHER" id="PTHR30341:SF0">
    <property type="entry name" value="NA(+)_H(+) ANTIPORTER NHAA"/>
    <property type="match status" value="1"/>
</dbReference>
<evidence type="ECO:0000256" key="5">
    <source>
        <dbReference type="ARBA" id="ARBA00022692"/>
    </source>
</evidence>
<keyword evidence="6 11" id="KW-1133">Transmembrane helix</keyword>
<comment type="subcellular location">
    <subcellularLocation>
        <location evidence="1">Cell inner membrane</location>
        <topology evidence="1">Multi-pass membrane protein</topology>
    </subcellularLocation>
    <subcellularLocation>
        <location evidence="11">Cell membrane</location>
        <topology evidence="11">Multi-pass membrane protein</topology>
    </subcellularLocation>
</comment>
<proteinExistence type="inferred from homology"/>
<feature type="transmembrane region" description="Helical" evidence="11">
    <location>
        <begin position="59"/>
        <end position="78"/>
    </location>
</feature>
<dbReference type="InterPro" id="IPR004670">
    <property type="entry name" value="NhaA"/>
</dbReference>
<gene>
    <name evidence="11 12" type="primary">nhaA</name>
    <name evidence="12" type="ORF">EK0264_07370</name>
</gene>
<dbReference type="NCBIfam" id="TIGR00773">
    <property type="entry name" value="NhaA"/>
    <property type="match status" value="1"/>
</dbReference>
<evidence type="ECO:0000313" key="13">
    <source>
        <dbReference type="Proteomes" id="UP000463857"/>
    </source>
</evidence>
<feature type="transmembrane region" description="Helical" evidence="11">
    <location>
        <begin position="365"/>
        <end position="383"/>
    </location>
</feature>
<evidence type="ECO:0000256" key="8">
    <source>
        <dbReference type="ARBA" id="ARBA00023065"/>
    </source>
</evidence>
<dbReference type="AlphaFoldDB" id="A0A7L4YSX9"/>
<keyword evidence="13" id="KW-1185">Reference proteome</keyword>
<dbReference type="PANTHER" id="PTHR30341">
    <property type="entry name" value="SODIUM ION/PROTON ANTIPORTER NHAA-RELATED"/>
    <property type="match status" value="1"/>
</dbReference>
<comment type="function">
    <text evidence="11">Na(+)/H(+) antiporter that extrudes sodium in exchange for external protons.</text>
</comment>
<comment type="catalytic activity">
    <reaction evidence="11">
        <text>Na(+)(in) + 2 H(+)(out) = Na(+)(out) + 2 H(+)(in)</text>
        <dbReference type="Rhea" id="RHEA:29251"/>
        <dbReference type="ChEBI" id="CHEBI:15378"/>
        <dbReference type="ChEBI" id="CHEBI:29101"/>
    </reaction>
</comment>
<dbReference type="Gene3D" id="1.20.1530.10">
    <property type="entry name" value="Na+/H+ antiporter like domain"/>
    <property type="match status" value="1"/>
</dbReference>
<evidence type="ECO:0000256" key="11">
    <source>
        <dbReference type="HAMAP-Rule" id="MF_01844"/>
    </source>
</evidence>
<feature type="transmembrane region" description="Helical" evidence="11">
    <location>
        <begin position="7"/>
        <end position="29"/>
    </location>
</feature>
<dbReference type="GO" id="GO:0015385">
    <property type="term" value="F:sodium:proton antiporter activity"/>
    <property type="evidence" value="ECO:0007669"/>
    <property type="project" value="UniProtKB-UniRule"/>
</dbReference>
<evidence type="ECO:0000256" key="6">
    <source>
        <dbReference type="ARBA" id="ARBA00022989"/>
    </source>
</evidence>
<feature type="transmembrane region" description="Helical" evidence="11">
    <location>
        <begin position="292"/>
        <end position="314"/>
    </location>
</feature>
<keyword evidence="10 11" id="KW-0739">Sodium transport</keyword>
<dbReference type="OrthoDB" id="117402at2"/>
<feature type="transmembrane region" description="Helical" evidence="11">
    <location>
        <begin position="152"/>
        <end position="172"/>
    </location>
</feature>
<keyword evidence="4 11" id="KW-1003">Cell membrane</keyword>
<feature type="transmembrane region" description="Helical" evidence="11">
    <location>
        <begin position="334"/>
        <end position="353"/>
    </location>
</feature>
<feature type="transmembrane region" description="Helical" evidence="11">
    <location>
        <begin position="178"/>
        <end position="194"/>
    </location>
</feature>
<feature type="transmembrane region" description="Helical" evidence="11">
    <location>
        <begin position="206"/>
        <end position="237"/>
    </location>
</feature>
<dbReference type="GO" id="GO:0006885">
    <property type="term" value="P:regulation of pH"/>
    <property type="evidence" value="ECO:0007669"/>
    <property type="project" value="UniProtKB-UniRule"/>
</dbReference>
<comment type="similarity">
    <text evidence="11">Belongs to the NhaA Na(+)/H(+) (TC 2.A.33) antiporter family.</text>
</comment>
<keyword evidence="2 11" id="KW-0813">Transport</keyword>
<sequence>MREAGRFLRTSTVGGLVMLAATIIALIWANSPWQGGYQALFGWKIGPSALDLNMSLQKWISDGLLAIFFFVVGLELKRELVVGQLRNPKLAILPVFAAIGGMVIPGLIGWGFSRGVAGAEQAWAVPLATDIAFAVAVLAIVASNLPSGVRIFLLSVAVVDDLGAIMIIAIVFTTDVGWVDLAIAAALLVVYAVLQKLRFQGPLSTLVYVPLGLAVWFFIHAGGIHATIAGVALGLLTRVKSVEGEEHAPAVRLEHRIQPISAGFVVPLFALAAAGITVNAQELSAIFSSPMSIGIILGLVVGKPIGVLLGSFIAVKSRLARLPVGVRWGEIASIGMLAGIGFTVSLLIGELAFDDEELLATGKMAVLVASFIASVLGAIIVKMRDRAHADNVVDS</sequence>
<evidence type="ECO:0000313" key="12">
    <source>
        <dbReference type="EMBL" id="QHC02335.1"/>
    </source>
</evidence>
<dbReference type="InterPro" id="IPR023171">
    <property type="entry name" value="Na/H_antiporter_dom_sf"/>
</dbReference>
<feature type="transmembrane region" description="Helical" evidence="11">
    <location>
        <begin position="90"/>
        <end position="112"/>
    </location>
</feature>
<evidence type="ECO:0000256" key="4">
    <source>
        <dbReference type="ARBA" id="ARBA00022475"/>
    </source>
</evidence>
<keyword evidence="8 11" id="KW-0406">Ion transport</keyword>
<evidence type="ECO:0000256" key="9">
    <source>
        <dbReference type="ARBA" id="ARBA00023136"/>
    </source>
</evidence>
<dbReference type="KEGG" id="eke:EK0264_07370"/>
<organism evidence="12 13">
    <name type="scientific">Epidermidibacterium keratini</name>
    <dbReference type="NCBI Taxonomy" id="1891644"/>
    <lineage>
        <taxon>Bacteria</taxon>
        <taxon>Bacillati</taxon>
        <taxon>Actinomycetota</taxon>
        <taxon>Actinomycetes</taxon>
        <taxon>Sporichthyales</taxon>
        <taxon>Sporichthyaceae</taxon>
        <taxon>Epidermidibacterium</taxon>
    </lineage>
</organism>
<dbReference type="InParanoid" id="A0A7L4YSX9"/>
<dbReference type="GO" id="GO:0005886">
    <property type="term" value="C:plasma membrane"/>
    <property type="evidence" value="ECO:0007669"/>
    <property type="project" value="UniProtKB-SubCell"/>
</dbReference>
<feature type="transmembrane region" description="Helical" evidence="11">
    <location>
        <begin position="124"/>
        <end position="145"/>
    </location>
</feature>
<reference evidence="12 13" key="1">
    <citation type="journal article" date="2018" name="Int. J. Syst. Evol. Microbiol.">
        <title>Epidermidibacterium keratini gen. nov., sp. nov., a member of the family Sporichthyaceae, isolated from keratin epidermis.</title>
        <authorList>
            <person name="Lee D.G."/>
            <person name="Trujillo M.E."/>
            <person name="Kang S."/>
            <person name="Nam J.J."/>
            <person name="Kim Y.J."/>
        </authorList>
    </citation>
    <scope>NUCLEOTIDE SEQUENCE [LARGE SCALE GENOMIC DNA]</scope>
    <source>
        <strain evidence="12 13">EPI-7</strain>
    </source>
</reference>
<name>A0A7L4YSX9_9ACTN</name>
<keyword evidence="5 11" id="KW-0812">Transmembrane</keyword>
<evidence type="ECO:0000256" key="2">
    <source>
        <dbReference type="ARBA" id="ARBA00022448"/>
    </source>
</evidence>
<dbReference type="EMBL" id="CP047156">
    <property type="protein sequence ID" value="QHC02335.1"/>
    <property type="molecule type" value="Genomic_DNA"/>
</dbReference>
<keyword evidence="3 11" id="KW-0050">Antiport</keyword>
<dbReference type="Proteomes" id="UP000463857">
    <property type="component" value="Chromosome"/>
</dbReference>
<keyword evidence="9 11" id="KW-0472">Membrane</keyword>
<evidence type="ECO:0000256" key="3">
    <source>
        <dbReference type="ARBA" id="ARBA00022449"/>
    </source>
</evidence>
<accession>A0A7L4YSX9</accession>
<evidence type="ECO:0000256" key="1">
    <source>
        <dbReference type="ARBA" id="ARBA00004429"/>
    </source>
</evidence>
<protein>
    <recommendedName>
        <fullName evidence="11">Na(+)/H(+) antiporter NhaA</fullName>
    </recommendedName>
    <alternativeName>
        <fullName evidence="11">Sodium/proton antiporter NhaA</fullName>
    </alternativeName>
</protein>